<dbReference type="GO" id="GO:0006633">
    <property type="term" value="P:fatty acid biosynthetic process"/>
    <property type="evidence" value="ECO:0007669"/>
    <property type="project" value="TreeGrafter"/>
</dbReference>
<name>A0A1T4S049_9BACT</name>
<evidence type="ECO:0000259" key="5">
    <source>
        <dbReference type="SMART" id="SM00827"/>
    </source>
</evidence>
<comment type="catalytic activity">
    <reaction evidence="4">
        <text>holo-[ACP] + malonyl-CoA = malonyl-[ACP] + CoA</text>
        <dbReference type="Rhea" id="RHEA:41792"/>
        <dbReference type="Rhea" id="RHEA-COMP:9623"/>
        <dbReference type="Rhea" id="RHEA-COMP:9685"/>
        <dbReference type="ChEBI" id="CHEBI:57287"/>
        <dbReference type="ChEBI" id="CHEBI:57384"/>
        <dbReference type="ChEBI" id="CHEBI:64479"/>
        <dbReference type="ChEBI" id="CHEBI:78449"/>
        <dbReference type="EC" id="2.3.1.39"/>
    </reaction>
</comment>
<dbReference type="SUPFAM" id="SSF55048">
    <property type="entry name" value="Probable ACP-binding domain of malonyl-CoA ACP transacylase"/>
    <property type="match status" value="1"/>
</dbReference>
<dbReference type="GO" id="GO:0004314">
    <property type="term" value="F:[acyl-carrier-protein] S-malonyltransferase activity"/>
    <property type="evidence" value="ECO:0007669"/>
    <property type="project" value="UniProtKB-EC"/>
</dbReference>
<feature type="domain" description="Malonyl-CoA:ACP transacylase (MAT)" evidence="5">
    <location>
        <begin position="5"/>
        <end position="274"/>
    </location>
</feature>
<dbReference type="AlphaFoldDB" id="A0A1T4S049"/>
<sequence length="282" mass="30404">MTIWLFPGQPLQPEQATPDDADFHALADLCRAYCGYDLITYKPLAGHPLSHHTCLQIYGVAMSLYRARKLRNAGSVPSLISEHSLGIYAALAASGSIAEQDALELVSRIGSCMSQMGAVEEYSLGCPIGLPIDPVEAAARNNGVFVANYNTSRHFLLAGSKQGIEAALAECQAAGAFSVSSFPCEAPLHTPLMAEVRDDLAAIVAEYHIAEPQVPLIESFGQTCLTAATIPAFLVDELQQPVYWERTWKAVRATGFSRCREVGSGQALTKFNRWIDSEAGTL</sequence>
<organism evidence="6 7">
    <name type="scientific">Trichlorobacter thiogenes</name>
    <dbReference type="NCBI Taxonomy" id="115783"/>
    <lineage>
        <taxon>Bacteria</taxon>
        <taxon>Pseudomonadati</taxon>
        <taxon>Thermodesulfobacteriota</taxon>
        <taxon>Desulfuromonadia</taxon>
        <taxon>Geobacterales</taxon>
        <taxon>Geobacteraceae</taxon>
        <taxon>Trichlorobacter</taxon>
    </lineage>
</organism>
<protein>
    <recommendedName>
        <fullName evidence="1">[acyl-carrier-protein] S-malonyltransferase</fullName>
        <ecNumber evidence="1">2.3.1.39</ecNumber>
    </recommendedName>
</protein>
<keyword evidence="2" id="KW-0808">Transferase</keyword>
<evidence type="ECO:0000256" key="4">
    <source>
        <dbReference type="ARBA" id="ARBA00048462"/>
    </source>
</evidence>
<keyword evidence="7" id="KW-1185">Reference proteome</keyword>
<dbReference type="InterPro" id="IPR050858">
    <property type="entry name" value="Mal-CoA-ACP_Trans/PKS_FabD"/>
</dbReference>
<dbReference type="Gene3D" id="3.40.366.10">
    <property type="entry name" value="Malonyl-Coenzyme A Acyl Carrier Protein, domain 2"/>
    <property type="match status" value="1"/>
</dbReference>
<gene>
    <name evidence="6" type="ORF">SAMN02745119_03166</name>
</gene>
<reference evidence="7" key="1">
    <citation type="submission" date="2017-02" db="EMBL/GenBank/DDBJ databases">
        <authorList>
            <person name="Varghese N."/>
            <person name="Submissions S."/>
        </authorList>
    </citation>
    <scope>NUCLEOTIDE SEQUENCE [LARGE SCALE GENOMIC DNA]</scope>
    <source>
        <strain evidence="7">ATCC BAA-34</strain>
    </source>
</reference>
<evidence type="ECO:0000313" key="7">
    <source>
        <dbReference type="Proteomes" id="UP000190102"/>
    </source>
</evidence>
<dbReference type="STRING" id="115783.SAMN02745119_03166"/>
<dbReference type="SMART" id="SM00827">
    <property type="entry name" value="PKS_AT"/>
    <property type="match status" value="1"/>
</dbReference>
<evidence type="ECO:0000256" key="3">
    <source>
        <dbReference type="ARBA" id="ARBA00023315"/>
    </source>
</evidence>
<dbReference type="SUPFAM" id="SSF52151">
    <property type="entry name" value="FabD/lysophospholipase-like"/>
    <property type="match status" value="1"/>
</dbReference>
<dbReference type="GO" id="GO:0005829">
    <property type="term" value="C:cytosol"/>
    <property type="evidence" value="ECO:0007669"/>
    <property type="project" value="TreeGrafter"/>
</dbReference>
<dbReference type="Pfam" id="PF00698">
    <property type="entry name" value="Acyl_transf_1"/>
    <property type="match status" value="1"/>
</dbReference>
<dbReference type="InterPro" id="IPR014043">
    <property type="entry name" value="Acyl_transferase_dom"/>
</dbReference>
<dbReference type="OrthoDB" id="5393437at2"/>
<keyword evidence="3" id="KW-0012">Acyltransferase</keyword>
<dbReference type="InterPro" id="IPR016036">
    <property type="entry name" value="Malonyl_transacylase_ACP-bd"/>
</dbReference>
<dbReference type="Proteomes" id="UP000190102">
    <property type="component" value="Unassembled WGS sequence"/>
</dbReference>
<dbReference type="InterPro" id="IPR001227">
    <property type="entry name" value="Ac_transferase_dom_sf"/>
</dbReference>
<dbReference type="InterPro" id="IPR016035">
    <property type="entry name" value="Acyl_Trfase/lysoPLipase"/>
</dbReference>
<evidence type="ECO:0000256" key="2">
    <source>
        <dbReference type="ARBA" id="ARBA00022679"/>
    </source>
</evidence>
<dbReference type="EMBL" id="FUWR01000027">
    <property type="protein sequence ID" value="SKA21328.1"/>
    <property type="molecule type" value="Genomic_DNA"/>
</dbReference>
<dbReference type="RefSeq" id="WP_078791385.1">
    <property type="nucleotide sequence ID" value="NZ_FUWR01000027.1"/>
</dbReference>
<dbReference type="PANTHER" id="PTHR42681:SF1">
    <property type="entry name" value="MALONYL-COA-ACYL CARRIER PROTEIN TRANSACYLASE, MITOCHONDRIAL"/>
    <property type="match status" value="1"/>
</dbReference>
<proteinExistence type="predicted"/>
<evidence type="ECO:0000256" key="1">
    <source>
        <dbReference type="ARBA" id="ARBA00013258"/>
    </source>
</evidence>
<dbReference type="Gene3D" id="3.30.70.250">
    <property type="entry name" value="Malonyl-CoA ACP transacylase, ACP-binding"/>
    <property type="match status" value="1"/>
</dbReference>
<evidence type="ECO:0000313" key="6">
    <source>
        <dbReference type="EMBL" id="SKA21328.1"/>
    </source>
</evidence>
<accession>A0A1T4S049</accession>
<dbReference type="PANTHER" id="PTHR42681">
    <property type="entry name" value="MALONYL-COA-ACYL CARRIER PROTEIN TRANSACYLASE, MITOCHONDRIAL"/>
    <property type="match status" value="1"/>
</dbReference>
<dbReference type="EC" id="2.3.1.39" evidence="1"/>